<feature type="region of interest" description="Disordered" evidence="3">
    <location>
        <begin position="1"/>
        <end position="20"/>
    </location>
</feature>
<organism evidence="5 6">
    <name type="scientific">Burkholderia cepacia</name>
    <name type="common">Pseudomonas cepacia</name>
    <dbReference type="NCBI Taxonomy" id="292"/>
    <lineage>
        <taxon>Bacteria</taxon>
        <taxon>Pseudomonadati</taxon>
        <taxon>Pseudomonadota</taxon>
        <taxon>Betaproteobacteria</taxon>
        <taxon>Burkholderiales</taxon>
        <taxon>Burkholderiaceae</taxon>
        <taxon>Burkholderia</taxon>
        <taxon>Burkholderia cepacia complex</taxon>
    </lineage>
</organism>
<dbReference type="AlphaFoldDB" id="A0A8I1DPZ8"/>
<evidence type="ECO:0000256" key="2">
    <source>
        <dbReference type="ARBA" id="ARBA00023002"/>
    </source>
</evidence>
<feature type="non-terminal residue" evidence="5">
    <location>
        <position position="1"/>
    </location>
</feature>
<keyword evidence="2" id="KW-0560">Oxidoreductase</keyword>
<name>A0A8I1DPZ8_BURCE</name>
<dbReference type="Pfam" id="PF00724">
    <property type="entry name" value="Oxidored_FMN"/>
    <property type="match status" value="1"/>
</dbReference>
<dbReference type="Proteomes" id="UP000645612">
    <property type="component" value="Unassembled WGS sequence"/>
</dbReference>
<feature type="domain" description="NADH:flavin oxidoreductase/NADH oxidase N-terminal" evidence="4">
    <location>
        <begin position="7"/>
        <end position="100"/>
    </location>
</feature>
<dbReference type="GO" id="GO:0016491">
    <property type="term" value="F:oxidoreductase activity"/>
    <property type="evidence" value="ECO:0007669"/>
    <property type="project" value="UniProtKB-KW"/>
</dbReference>
<protein>
    <submittedName>
        <fullName evidence="5">NADH:flavin oxidoreductase</fullName>
    </submittedName>
</protein>
<dbReference type="InterPro" id="IPR001155">
    <property type="entry name" value="OxRdtase_FMN_N"/>
</dbReference>
<dbReference type="InterPro" id="IPR051799">
    <property type="entry name" value="NADH_flavin_oxidoreductase"/>
</dbReference>
<dbReference type="Gene3D" id="3.20.20.70">
    <property type="entry name" value="Aldolase class I"/>
    <property type="match status" value="1"/>
</dbReference>
<evidence type="ECO:0000256" key="1">
    <source>
        <dbReference type="ARBA" id="ARBA00022630"/>
    </source>
</evidence>
<reference evidence="5" key="1">
    <citation type="submission" date="2020-12" db="EMBL/GenBank/DDBJ databases">
        <title>Burkholderia cepacia complex in Mexico.</title>
        <authorList>
            <person name="Estrada P."/>
        </authorList>
    </citation>
    <scope>NUCLEOTIDE SEQUENCE</scope>
    <source>
        <strain evidence="5">871</strain>
    </source>
</reference>
<evidence type="ECO:0000313" key="6">
    <source>
        <dbReference type="Proteomes" id="UP000645612"/>
    </source>
</evidence>
<feature type="non-terminal residue" evidence="5">
    <location>
        <position position="113"/>
    </location>
</feature>
<dbReference type="EMBL" id="JAEDXG010000309">
    <property type="protein sequence ID" value="MBH9702894.1"/>
    <property type="molecule type" value="Genomic_DNA"/>
</dbReference>
<sequence>LIGGRQPVAPSAIAAPRDGAATPRALSGAEVEGMIAKFGEGVRRAIQAGFDGVEIHGANTYLIQQFYSPNSNQRDDEWGGSRDNRAKFPLAVLDITHKMARQYADDAFIIGYR</sequence>
<keyword evidence="1" id="KW-0285">Flavoprotein</keyword>
<gene>
    <name evidence="5" type="ORF">JAO13_41480</name>
</gene>
<dbReference type="GO" id="GO:0010181">
    <property type="term" value="F:FMN binding"/>
    <property type="evidence" value="ECO:0007669"/>
    <property type="project" value="InterPro"/>
</dbReference>
<proteinExistence type="predicted"/>
<dbReference type="PANTHER" id="PTHR43656:SF2">
    <property type="entry name" value="BINDING OXIDOREDUCTASE, PUTATIVE (AFU_ORTHOLOGUE AFUA_2G08260)-RELATED"/>
    <property type="match status" value="1"/>
</dbReference>
<evidence type="ECO:0000259" key="4">
    <source>
        <dbReference type="Pfam" id="PF00724"/>
    </source>
</evidence>
<evidence type="ECO:0000256" key="3">
    <source>
        <dbReference type="SAM" id="MobiDB-lite"/>
    </source>
</evidence>
<dbReference type="InterPro" id="IPR013785">
    <property type="entry name" value="Aldolase_TIM"/>
</dbReference>
<evidence type="ECO:0000313" key="5">
    <source>
        <dbReference type="EMBL" id="MBH9702894.1"/>
    </source>
</evidence>
<comment type="caution">
    <text evidence="5">The sequence shown here is derived from an EMBL/GenBank/DDBJ whole genome shotgun (WGS) entry which is preliminary data.</text>
</comment>
<accession>A0A8I1DPZ8</accession>
<dbReference type="PANTHER" id="PTHR43656">
    <property type="entry name" value="BINDING OXIDOREDUCTASE, PUTATIVE (AFU_ORTHOLOGUE AFUA_2G08260)-RELATED"/>
    <property type="match status" value="1"/>
</dbReference>
<dbReference type="SUPFAM" id="SSF51395">
    <property type="entry name" value="FMN-linked oxidoreductases"/>
    <property type="match status" value="1"/>
</dbReference>